<dbReference type="AlphaFoldDB" id="A0A427YAH6"/>
<dbReference type="RefSeq" id="XP_028480233.1">
    <property type="nucleotide sequence ID" value="XM_028616376.1"/>
</dbReference>
<dbReference type="GeneID" id="39585092"/>
<keyword evidence="2" id="KW-0812">Transmembrane</keyword>
<organism evidence="3 4">
    <name type="scientific">Apiotrichum porosum</name>
    <dbReference type="NCBI Taxonomy" id="105984"/>
    <lineage>
        <taxon>Eukaryota</taxon>
        <taxon>Fungi</taxon>
        <taxon>Dikarya</taxon>
        <taxon>Basidiomycota</taxon>
        <taxon>Agaricomycotina</taxon>
        <taxon>Tremellomycetes</taxon>
        <taxon>Trichosporonales</taxon>
        <taxon>Trichosporonaceae</taxon>
        <taxon>Apiotrichum</taxon>
    </lineage>
</organism>
<protein>
    <recommendedName>
        <fullName evidence="5">Protein YOP1</fullName>
    </recommendedName>
</protein>
<keyword evidence="2" id="KW-0472">Membrane</keyword>
<comment type="caution">
    <text evidence="3">The sequence shown here is derived from an EMBL/GenBank/DDBJ whole genome shotgun (WGS) entry which is preliminary data.</text>
</comment>
<feature type="region of interest" description="Disordered" evidence="1">
    <location>
        <begin position="257"/>
        <end position="282"/>
    </location>
</feature>
<dbReference type="InterPro" id="IPR004345">
    <property type="entry name" value="TB2_DP1_HVA22"/>
</dbReference>
<dbReference type="OrthoDB" id="10009287at2759"/>
<dbReference type="EMBL" id="RSCE01000001">
    <property type="protein sequence ID" value="RSH88025.1"/>
    <property type="molecule type" value="Genomic_DNA"/>
</dbReference>
<reference evidence="3 4" key="1">
    <citation type="submission" date="2018-11" db="EMBL/GenBank/DDBJ databases">
        <title>Genome sequence of Apiotrichum porosum DSM 27194.</title>
        <authorList>
            <person name="Aliyu H."/>
            <person name="Gorte O."/>
            <person name="Ochsenreither K."/>
        </authorList>
    </citation>
    <scope>NUCLEOTIDE SEQUENCE [LARGE SCALE GENOMIC DNA]</scope>
    <source>
        <strain evidence="3 4">DSM 27194</strain>
    </source>
</reference>
<keyword evidence="4" id="KW-1185">Reference proteome</keyword>
<dbReference type="Proteomes" id="UP000279236">
    <property type="component" value="Unassembled WGS sequence"/>
</dbReference>
<feature type="transmembrane region" description="Helical" evidence="2">
    <location>
        <begin position="185"/>
        <end position="205"/>
    </location>
</feature>
<accession>A0A427YAH6</accession>
<feature type="transmembrane region" description="Helical" evidence="2">
    <location>
        <begin position="131"/>
        <end position="150"/>
    </location>
</feature>
<evidence type="ECO:0000256" key="1">
    <source>
        <dbReference type="SAM" id="MobiDB-lite"/>
    </source>
</evidence>
<keyword evidence="2" id="KW-1133">Transmembrane helix</keyword>
<gene>
    <name evidence="3" type="ORF">EHS24_000549</name>
</gene>
<sequence length="282" mass="29550">MSAATPIVGDVHPEVVDGVIPKSQPTATPIAQPPTTVPASPSQAIGTRLRGVSNSLNSARSSVAVTRAREHGAKVSAALGGARQRAVELGNHPVAVRAQGIASANANRARDILGRSETIRSAEKLTGIDRLLLVIGGNVLFALLVPYNILGLAHPITTALCLAGPTYHAAMLLDDGNIGEIDNILLYFVFFGLVQTIESLAAGFLEANIPKYYTIKLFILGYLGHPRWKGASKIYDVTLRKLVGNRAAPIPAVDNTSGGGYAVQPDKDDWPPAAVSSPTVIS</sequence>
<proteinExistence type="predicted"/>
<evidence type="ECO:0008006" key="5">
    <source>
        <dbReference type="Google" id="ProtNLM"/>
    </source>
</evidence>
<dbReference type="Pfam" id="PF03134">
    <property type="entry name" value="TB2_DP1_HVA22"/>
    <property type="match status" value="1"/>
</dbReference>
<name>A0A427YAH6_9TREE</name>
<evidence type="ECO:0000256" key="2">
    <source>
        <dbReference type="SAM" id="Phobius"/>
    </source>
</evidence>
<evidence type="ECO:0000313" key="3">
    <source>
        <dbReference type="EMBL" id="RSH88025.1"/>
    </source>
</evidence>
<evidence type="ECO:0000313" key="4">
    <source>
        <dbReference type="Proteomes" id="UP000279236"/>
    </source>
</evidence>